<feature type="compositionally biased region" description="Basic and acidic residues" evidence="1">
    <location>
        <begin position="32"/>
        <end position="55"/>
    </location>
</feature>
<evidence type="ECO:0000313" key="4">
    <source>
        <dbReference type="EMBL" id="CAB4202985.1"/>
    </source>
</evidence>
<evidence type="ECO:0000256" key="1">
    <source>
        <dbReference type="SAM" id="MobiDB-lite"/>
    </source>
</evidence>
<gene>
    <name evidence="4" type="ORF">UFOVP1363_54</name>
    <name evidence="5" type="ORF">UFOVP179_28</name>
    <name evidence="3" type="ORF">UFOVP260_51</name>
    <name evidence="2" type="ORF">UFOVP85_11</name>
</gene>
<dbReference type="EMBL" id="LR796198">
    <property type="protein sequence ID" value="CAB4126862.1"/>
    <property type="molecule type" value="Genomic_DNA"/>
</dbReference>
<feature type="compositionally biased region" description="Basic and acidic residues" evidence="1">
    <location>
        <begin position="1"/>
        <end position="25"/>
    </location>
</feature>
<name>A0A6J5S013_9CAUD</name>
<dbReference type="EMBL" id="LR796260">
    <property type="protein sequence ID" value="CAB4132676.1"/>
    <property type="molecule type" value="Genomic_DNA"/>
</dbReference>
<feature type="region of interest" description="Disordered" evidence="1">
    <location>
        <begin position="1"/>
        <end position="62"/>
    </location>
</feature>
<protein>
    <submittedName>
        <fullName evidence="4">Uncharacterized protein</fullName>
    </submittedName>
</protein>
<dbReference type="EMBL" id="LR798228">
    <property type="protein sequence ID" value="CAB5207167.1"/>
    <property type="molecule type" value="Genomic_DNA"/>
</dbReference>
<evidence type="ECO:0000313" key="3">
    <source>
        <dbReference type="EMBL" id="CAB4132676.1"/>
    </source>
</evidence>
<dbReference type="EMBL" id="LR797327">
    <property type="protein sequence ID" value="CAB4202985.1"/>
    <property type="molecule type" value="Genomic_DNA"/>
</dbReference>
<reference evidence="4" key="1">
    <citation type="submission" date="2020-05" db="EMBL/GenBank/DDBJ databases">
        <authorList>
            <person name="Chiriac C."/>
            <person name="Salcher M."/>
            <person name="Ghai R."/>
            <person name="Kavagutti S V."/>
        </authorList>
    </citation>
    <scope>NUCLEOTIDE SEQUENCE</scope>
</reference>
<organism evidence="4">
    <name type="scientific">uncultured Caudovirales phage</name>
    <dbReference type="NCBI Taxonomy" id="2100421"/>
    <lineage>
        <taxon>Viruses</taxon>
        <taxon>Duplodnaviria</taxon>
        <taxon>Heunggongvirae</taxon>
        <taxon>Uroviricota</taxon>
        <taxon>Caudoviricetes</taxon>
        <taxon>Peduoviridae</taxon>
        <taxon>Maltschvirus</taxon>
        <taxon>Maltschvirus maltsch</taxon>
    </lineage>
</organism>
<sequence length="62" mass="7264">MYKCKEGMIDNRMVHDDHQGGIERVKQRKHDKRDVEGHHGKMGRGDKAHWSRRGDSLTPRKA</sequence>
<evidence type="ECO:0000313" key="2">
    <source>
        <dbReference type="EMBL" id="CAB4126862.1"/>
    </source>
</evidence>
<accession>A0A6J5S013</accession>
<proteinExistence type="predicted"/>
<evidence type="ECO:0000313" key="5">
    <source>
        <dbReference type="EMBL" id="CAB5207167.1"/>
    </source>
</evidence>